<accession>A0A914C560</accession>
<dbReference type="PANTHER" id="PTHR10231">
    <property type="entry name" value="NUCLEOTIDE-SUGAR TRANSMEMBRANE TRANSPORTER"/>
    <property type="match status" value="1"/>
</dbReference>
<keyword evidence="4 8" id="KW-0812">Transmembrane</keyword>
<feature type="transmembrane region" description="Helical" evidence="8">
    <location>
        <begin position="146"/>
        <end position="163"/>
    </location>
</feature>
<evidence type="ECO:0000256" key="5">
    <source>
        <dbReference type="ARBA" id="ARBA00022989"/>
    </source>
</evidence>
<comment type="similarity">
    <text evidence="2">Belongs to the nucleotide-sugar transporter family. SLC35A subfamily.</text>
</comment>
<organism evidence="9 10">
    <name type="scientific">Acrobeloides nanus</name>
    <dbReference type="NCBI Taxonomy" id="290746"/>
    <lineage>
        <taxon>Eukaryota</taxon>
        <taxon>Metazoa</taxon>
        <taxon>Ecdysozoa</taxon>
        <taxon>Nematoda</taxon>
        <taxon>Chromadorea</taxon>
        <taxon>Rhabditida</taxon>
        <taxon>Tylenchina</taxon>
        <taxon>Cephalobomorpha</taxon>
        <taxon>Cephaloboidea</taxon>
        <taxon>Cephalobidae</taxon>
        <taxon>Acrobeloides</taxon>
    </lineage>
</organism>
<dbReference type="WBParaSite" id="ACRNAN_Path_245.g912.t1">
    <property type="protein sequence ID" value="ACRNAN_Path_245.g912.t1"/>
    <property type="gene ID" value="ACRNAN_Path_245.g912"/>
</dbReference>
<feature type="transmembrane region" description="Helical" evidence="8">
    <location>
        <begin position="47"/>
        <end position="68"/>
    </location>
</feature>
<dbReference type="SUPFAM" id="SSF103481">
    <property type="entry name" value="Multidrug resistance efflux transporter EmrE"/>
    <property type="match status" value="1"/>
</dbReference>
<dbReference type="Proteomes" id="UP000887540">
    <property type="component" value="Unplaced"/>
</dbReference>
<proteinExistence type="inferred from homology"/>
<reference evidence="10" key="1">
    <citation type="submission" date="2022-11" db="UniProtKB">
        <authorList>
            <consortium name="WormBaseParasite"/>
        </authorList>
    </citation>
    <scope>IDENTIFICATION</scope>
</reference>
<comment type="subcellular location">
    <subcellularLocation>
        <location evidence="1">Membrane</location>
        <topology evidence="1">Multi-pass membrane protein</topology>
    </subcellularLocation>
</comment>
<feature type="compositionally biased region" description="Basic and acidic residues" evidence="7">
    <location>
        <begin position="196"/>
        <end position="216"/>
    </location>
</feature>
<sequence>MAAIILKKVFTLIQWGALLICLAGVICVNSSKFDGSSGYFDPENMDQLIGIGLVLAMCWMSAFAGVYLEKVLKDSPDDLWLQNIRLSSVTLLITIGYISQRYITVENYDFFQGWNYWNWIVSLATAIGGLITAAVLKYADNVRKSLCQSLAICGTAFLSIALGDSLFTIGLLIGTVLVIISIFVYTFGGKKPEPKEKVVEDVEKNSNSSPDDKEISKNSLSLENPKEAETEPMLKEVEVVKNVQEGA</sequence>
<keyword evidence="5 8" id="KW-1133">Transmembrane helix</keyword>
<keyword evidence="9" id="KW-1185">Reference proteome</keyword>
<evidence type="ECO:0000313" key="10">
    <source>
        <dbReference type="WBParaSite" id="ACRNAN_Path_245.g912.t1"/>
    </source>
</evidence>
<feature type="region of interest" description="Disordered" evidence="7">
    <location>
        <begin position="196"/>
        <end position="235"/>
    </location>
</feature>
<dbReference type="NCBIfam" id="TIGR00803">
    <property type="entry name" value="nst"/>
    <property type="match status" value="1"/>
</dbReference>
<dbReference type="Pfam" id="PF04142">
    <property type="entry name" value="Nuc_sug_transp"/>
    <property type="match status" value="1"/>
</dbReference>
<evidence type="ECO:0000256" key="7">
    <source>
        <dbReference type="SAM" id="MobiDB-lite"/>
    </source>
</evidence>
<keyword evidence="6 8" id="KW-0472">Membrane</keyword>
<dbReference type="InterPro" id="IPR037185">
    <property type="entry name" value="EmrE-like"/>
</dbReference>
<dbReference type="AlphaFoldDB" id="A0A914C560"/>
<feature type="transmembrane region" description="Helical" evidence="8">
    <location>
        <begin position="80"/>
        <end position="99"/>
    </location>
</feature>
<evidence type="ECO:0000256" key="1">
    <source>
        <dbReference type="ARBA" id="ARBA00004141"/>
    </source>
</evidence>
<evidence type="ECO:0000256" key="8">
    <source>
        <dbReference type="SAM" id="Phobius"/>
    </source>
</evidence>
<dbReference type="GO" id="GO:0000139">
    <property type="term" value="C:Golgi membrane"/>
    <property type="evidence" value="ECO:0007669"/>
    <property type="project" value="InterPro"/>
</dbReference>
<dbReference type="InterPro" id="IPR007271">
    <property type="entry name" value="Nuc_sug_transpt"/>
</dbReference>
<evidence type="ECO:0000313" key="9">
    <source>
        <dbReference type="Proteomes" id="UP000887540"/>
    </source>
</evidence>
<evidence type="ECO:0000256" key="6">
    <source>
        <dbReference type="ARBA" id="ARBA00023136"/>
    </source>
</evidence>
<protein>
    <submittedName>
        <fullName evidence="10">Uncharacterized protein</fullName>
    </submittedName>
</protein>
<dbReference type="GO" id="GO:0015165">
    <property type="term" value="F:pyrimidine nucleotide-sugar transmembrane transporter activity"/>
    <property type="evidence" value="ECO:0007669"/>
    <property type="project" value="InterPro"/>
</dbReference>
<feature type="transmembrane region" description="Helical" evidence="8">
    <location>
        <begin position="119"/>
        <end position="139"/>
    </location>
</feature>
<keyword evidence="3" id="KW-0762">Sugar transport</keyword>
<keyword evidence="3" id="KW-0813">Transport</keyword>
<evidence type="ECO:0000256" key="4">
    <source>
        <dbReference type="ARBA" id="ARBA00022692"/>
    </source>
</evidence>
<evidence type="ECO:0000256" key="3">
    <source>
        <dbReference type="ARBA" id="ARBA00022597"/>
    </source>
</evidence>
<name>A0A914C560_9BILA</name>
<evidence type="ECO:0000256" key="2">
    <source>
        <dbReference type="ARBA" id="ARBA00009976"/>
    </source>
</evidence>
<feature type="transmembrane region" description="Helical" evidence="8">
    <location>
        <begin position="169"/>
        <end position="187"/>
    </location>
</feature>
<feature type="compositionally biased region" description="Basic and acidic residues" evidence="7">
    <location>
        <begin position="224"/>
        <end position="235"/>
    </location>
</feature>